<organism evidence="2 3">
    <name type="scientific">Athelia psychrophila</name>
    <dbReference type="NCBI Taxonomy" id="1759441"/>
    <lineage>
        <taxon>Eukaryota</taxon>
        <taxon>Fungi</taxon>
        <taxon>Dikarya</taxon>
        <taxon>Basidiomycota</taxon>
        <taxon>Agaricomycotina</taxon>
        <taxon>Agaricomycetes</taxon>
        <taxon>Agaricomycetidae</taxon>
        <taxon>Atheliales</taxon>
        <taxon>Atheliaceae</taxon>
        <taxon>Athelia</taxon>
    </lineage>
</organism>
<protein>
    <submittedName>
        <fullName evidence="2">Uncharacterized protein</fullName>
    </submittedName>
</protein>
<feature type="region of interest" description="Disordered" evidence="1">
    <location>
        <begin position="1"/>
        <end position="20"/>
    </location>
</feature>
<evidence type="ECO:0000313" key="2">
    <source>
        <dbReference type="EMBL" id="KZP09542.1"/>
    </source>
</evidence>
<feature type="region of interest" description="Disordered" evidence="1">
    <location>
        <begin position="92"/>
        <end position="118"/>
    </location>
</feature>
<accession>A0A165YGT5</accession>
<proteinExistence type="predicted"/>
<dbReference type="EMBL" id="KV417697">
    <property type="protein sequence ID" value="KZP09542.1"/>
    <property type="molecule type" value="Genomic_DNA"/>
</dbReference>
<sequence length="118" mass="13158">MSVSNQTERNRGQVPLPNGTTEVFLHQQSLYEAQDRRQLAQHNHFNPLHRLNGPPIIPAADPHPHPYAPVLPLQIQEDSIDREIEDTNTIMTGSRVNTGLPPKPAATYKDSLPQTVSP</sequence>
<name>A0A165YGT5_9AGAM</name>
<evidence type="ECO:0000256" key="1">
    <source>
        <dbReference type="SAM" id="MobiDB-lite"/>
    </source>
</evidence>
<keyword evidence="3" id="KW-1185">Reference proteome</keyword>
<reference evidence="2 3" key="1">
    <citation type="journal article" date="2016" name="Mol. Biol. Evol.">
        <title>Comparative Genomics of Early-Diverging Mushroom-Forming Fungi Provides Insights into the Origins of Lignocellulose Decay Capabilities.</title>
        <authorList>
            <person name="Nagy L.G."/>
            <person name="Riley R."/>
            <person name="Tritt A."/>
            <person name="Adam C."/>
            <person name="Daum C."/>
            <person name="Floudas D."/>
            <person name="Sun H."/>
            <person name="Yadav J.S."/>
            <person name="Pangilinan J."/>
            <person name="Larsson K.H."/>
            <person name="Matsuura K."/>
            <person name="Barry K."/>
            <person name="Labutti K."/>
            <person name="Kuo R."/>
            <person name="Ohm R.A."/>
            <person name="Bhattacharya S.S."/>
            <person name="Shirouzu T."/>
            <person name="Yoshinaga Y."/>
            <person name="Martin F.M."/>
            <person name="Grigoriev I.V."/>
            <person name="Hibbett D.S."/>
        </authorList>
    </citation>
    <scope>NUCLEOTIDE SEQUENCE [LARGE SCALE GENOMIC DNA]</scope>
    <source>
        <strain evidence="2 3">CBS 109695</strain>
    </source>
</reference>
<gene>
    <name evidence="2" type="ORF">FIBSPDRAFT_963844</name>
</gene>
<dbReference type="Proteomes" id="UP000076532">
    <property type="component" value="Unassembled WGS sequence"/>
</dbReference>
<feature type="region of interest" description="Disordered" evidence="1">
    <location>
        <begin position="46"/>
        <end position="68"/>
    </location>
</feature>
<dbReference type="AlphaFoldDB" id="A0A165YGT5"/>
<evidence type="ECO:0000313" key="3">
    <source>
        <dbReference type="Proteomes" id="UP000076532"/>
    </source>
</evidence>